<organism evidence="2 3">
    <name type="scientific">Reticulomyxa filosa</name>
    <dbReference type="NCBI Taxonomy" id="46433"/>
    <lineage>
        <taxon>Eukaryota</taxon>
        <taxon>Sar</taxon>
        <taxon>Rhizaria</taxon>
        <taxon>Retaria</taxon>
        <taxon>Foraminifera</taxon>
        <taxon>Monothalamids</taxon>
        <taxon>Reticulomyxidae</taxon>
        <taxon>Reticulomyxa</taxon>
    </lineage>
</organism>
<reference evidence="2 3" key="1">
    <citation type="journal article" date="2013" name="Curr. Biol.">
        <title>The Genome of the Foraminiferan Reticulomyxa filosa.</title>
        <authorList>
            <person name="Glockner G."/>
            <person name="Hulsmann N."/>
            <person name="Schleicher M."/>
            <person name="Noegel A.A."/>
            <person name="Eichinger L."/>
            <person name="Gallinger C."/>
            <person name="Pawlowski J."/>
            <person name="Sierra R."/>
            <person name="Euteneuer U."/>
            <person name="Pillet L."/>
            <person name="Moustafa A."/>
            <person name="Platzer M."/>
            <person name="Groth M."/>
            <person name="Szafranski K."/>
            <person name="Schliwa M."/>
        </authorList>
    </citation>
    <scope>NUCLEOTIDE SEQUENCE [LARGE SCALE GENOMIC DNA]</scope>
</reference>
<evidence type="ECO:0000256" key="1">
    <source>
        <dbReference type="SAM" id="MobiDB-lite"/>
    </source>
</evidence>
<sequence>MLFFQQSIQRGIPRQHWLRSKCYQNQCSLFTLERVGLFCETNEKKKICNMMNVKTEAPDIGDAIKHDDAIEQLLPQWLEEYLKDEEVLYEKYKRHASIFRHWSLYRLSDFYRLLINGTFEDVTKILRHSVFYEMFRTLSYTERFKTQEDFRKHWESVNNSLIANSNNNSNNNNNNNNNNTNATTTKKRRSSISSILNAGRRASIRPAMKHERIIQYDMNAARLLYLWTYDPIKAGDDMKRTQKASKRAFYPLKDKISPYGSIRVIDLWTKPPGWFNIVLKLETMFKYDAPIIAHEFKRAFFKWYTRVYEDLWFDYRFSNRRQPDKKAIKHNKVDAVDPKKEPRRRNDHVTAGDNDQIRSLLHCHLENGSYLVYPNELFEYLLKGGGPMWYRYIVEFELQIHPYYTEKHVLESNGCIVEFLPYYASYYHPYWMEPDDRVFLRKRQFCAGMYIY</sequence>
<name>X6N536_RETFI</name>
<dbReference type="AlphaFoldDB" id="X6N536"/>
<protein>
    <submittedName>
        <fullName evidence="2">Uncharacterized protein</fullName>
    </submittedName>
</protein>
<gene>
    <name evidence="2" type="ORF">RFI_16151</name>
</gene>
<evidence type="ECO:0000313" key="2">
    <source>
        <dbReference type="EMBL" id="ETO21053.1"/>
    </source>
</evidence>
<feature type="region of interest" description="Disordered" evidence="1">
    <location>
        <begin position="161"/>
        <end position="191"/>
    </location>
</feature>
<comment type="caution">
    <text evidence="2">The sequence shown here is derived from an EMBL/GenBank/DDBJ whole genome shotgun (WGS) entry which is preliminary data.</text>
</comment>
<keyword evidence="3" id="KW-1185">Reference proteome</keyword>
<accession>X6N536</accession>
<feature type="compositionally biased region" description="Low complexity" evidence="1">
    <location>
        <begin position="163"/>
        <end position="184"/>
    </location>
</feature>
<feature type="region of interest" description="Disordered" evidence="1">
    <location>
        <begin position="326"/>
        <end position="350"/>
    </location>
</feature>
<dbReference type="Proteomes" id="UP000023152">
    <property type="component" value="Unassembled WGS sequence"/>
</dbReference>
<evidence type="ECO:0000313" key="3">
    <source>
        <dbReference type="Proteomes" id="UP000023152"/>
    </source>
</evidence>
<feature type="non-terminal residue" evidence="2">
    <location>
        <position position="452"/>
    </location>
</feature>
<feature type="compositionally biased region" description="Basic and acidic residues" evidence="1">
    <location>
        <begin position="326"/>
        <end position="340"/>
    </location>
</feature>
<dbReference type="EMBL" id="ASPP01011986">
    <property type="protein sequence ID" value="ETO21053.1"/>
    <property type="molecule type" value="Genomic_DNA"/>
</dbReference>
<proteinExistence type="predicted"/>